<gene>
    <name evidence="1" type="ORF">AaeL_AAEL012244</name>
</gene>
<evidence type="ECO:0000313" key="2">
    <source>
        <dbReference type="Proteomes" id="UP000682892"/>
    </source>
</evidence>
<accession>Q16MN5</accession>
<proteinExistence type="predicted"/>
<evidence type="ECO:0000313" key="1">
    <source>
        <dbReference type="EMBL" id="EAT35604.1"/>
    </source>
</evidence>
<protein>
    <submittedName>
        <fullName evidence="1">AAEL012244-PA</fullName>
    </submittedName>
</protein>
<dbReference type="PaxDb" id="7159-AAEL012244-PA"/>
<reference evidence="1" key="2">
    <citation type="journal article" date="2007" name="Science">
        <title>Genome sequence of Aedes aegypti, a major arbovirus vector.</title>
        <authorList>
            <person name="Nene V."/>
            <person name="Wortman J.R."/>
            <person name="Lawson D."/>
            <person name="Haas B."/>
            <person name="Kodira C."/>
            <person name="Tu Z.J."/>
            <person name="Loftus B."/>
            <person name="Xi Z."/>
            <person name="Megy K."/>
            <person name="Grabherr M."/>
            <person name="Ren Q."/>
            <person name="Zdobnov E.M."/>
            <person name="Lobo N.F."/>
            <person name="Campbell K.S."/>
            <person name="Brown S.E."/>
            <person name="Bonaldo M.F."/>
            <person name="Zhu J."/>
            <person name="Sinkins S.P."/>
            <person name="Hogenkamp D.G."/>
            <person name="Amedeo P."/>
            <person name="Arensburger P."/>
            <person name="Atkinson P.W."/>
            <person name="Bidwell S."/>
            <person name="Biedler J."/>
            <person name="Birney E."/>
            <person name="Bruggner R.V."/>
            <person name="Costas J."/>
            <person name="Coy M.R."/>
            <person name="Crabtree J."/>
            <person name="Crawford M."/>
            <person name="Debruyn B."/>
            <person name="Decaprio D."/>
            <person name="Eiglmeier K."/>
            <person name="Eisenstadt E."/>
            <person name="El-Dorry H."/>
            <person name="Gelbart W.M."/>
            <person name="Gomes S.L."/>
            <person name="Hammond M."/>
            <person name="Hannick L.I."/>
            <person name="Hogan J.R."/>
            <person name="Holmes M.H."/>
            <person name="Jaffe D."/>
            <person name="Johnston J.S."/>
            <person name="Kennedy R.C."/>
            <person name="Koo H."/>
            <person name="Kravitz S."/>
            <person name="Kriventseva E.V."/>
            <person name="Kulp D."/>
            <person name="Labutti K."/>
            <person name="Lee E."/>
            <person name="Li S."/>
            <person name="Lovin D.D."/>
            <person name="Mao C."/>
            <person name="Mauceli E."/>
            <person name="Menck C.F."/>
            <person name="Miller J.R."/>
            <person name="Montgomery P."/>
            <person name="Mori A."/>
            <person name="Nascimento A.L."/>
            <person name="Naveira H.F."/>
            <person name="Nusbaum C."/>
            <person name="O'leary S."/>
            <person name="Orvis J."/>
            <person name="Pertea M."/>
            <person name="Quesneville H."/>
            <person name="Reidenbach K.R."/>
            <person name="Rogers Y.H."/>
            <person name="Roth C.W."/>
            <person name="Schneider J.R."/>
            <person name="Schatz M."/>
            <person name="Shumway M."/>
            <person name="Stanke M."/>
            <person name="Stinson E.O."/>
            <person name="Tubio J.M."/>
            <person name="Vanzee J.P."/>
            <person name="Verjovski-Almeida S."/>
            <person name="Werner D."/>
            <person name="White O."/>
            <person name="Wyder S."/>
            <person name="Zeng Q."/>
            <person name="Zhao Q."/>
            <person name="Zhao Y."/>
            <person name="Hill C.A."/>
            <person name="Raikhel A.S."/>
            <person name="Soares M.B."/>
            <person name="Knudson D.L."/>
            <person name="Lee N.H."/>
            <person name="Galagan J."/>
            <person name="Salzberg S.L."/>
            <person name="Paulsen I.T."/>
            <person name="Dimopoulos G."/>
            <person name="Collins F.H."/>
            <person name="Birren B."/>
            <person name="Fraser-Liggett C.M."/>
            <person name="Severson D.W."/>
        </authorList>
    </citation>
    <scope>NUCLEOTIDE SEQUENCE [LARGE SCALE GENOMIC DNA]</scope>
    <source>
        <strain evidence="1">Liverpool</strain>
    </source>
</reference>
<reference evidence="1" key="3">
    <citation type="submission" date="2012-09" db="EMBL/GenBank/DDBJ databases">
        <authorList>
            <consortium name="VectorBase"/>
        </authorList>
    </citation>
    <scope>NUCLEOTIDE SEQUENCE</scope>
    <source>
        <strain evidence="1">Liverpool</strain>
    </source>
</reference>
<reference evidence="1" key="1">
    <citation type="submission" date="2005-10" db="EMBL/GenBank/DDBJ databases">
        <authorList>
            <person name="Loftus B.J."/>
            <person name="Nene V.M."/>
            <person name="Hannick L.I."/>
            <person name="Bidwell S."/>
            <person name="Haas B."/>
            <person name="Amedeo P."/>
            <person name="Orvis J."/>
            <person name="Wortman J.R."/>
            <person name="White O.R."/>
            <person name="Salzberg S."/>
            <person name="Shumway M."/>
            <person name="Koo H."/>
            <person name="Zhao Y."/>
            <person name="Holmes M."/>
            <person name="Miller J."/>
            <person name="Schatz M."/>
            <person name="Pop M."/>
            <person name="Pai G."/>
            <person name="Utterback T."/>
            <person name="Rogers Y.-H."/>
            <person name="Kravitz S."/>
            <person name="Fraser C.M."/>
        </authorList>
    </citation>
    <scope>NUCLEOTIDE SEQUENCE</scope>
    <source>
        <strain evidence="1">Liverpool</strain>
    </source>
</reference>
<name>Q16MN5_AEDAE</name>
<dbReference type="AlphaFoldDB" id="Q16MN5"/>
<dbReference type="EMBL" id="CH477855">
    <property type="protein sequence ID" value="EAT35604.1"/>
    <property type="molecule type" value="Genomic_DNA"/>
</dbReference>
<dbReference type="Proteomes" id="UP000682892">
    <property type="component" value="Unassembled WGS sequence"/>
</dbReference>
<sequence length="172" mass="19135">MKSCLRYSVDIVLIHGMCYLDDILVSDVHVKFVSIRGWSRKIVITSVVEIDQTFLDINLPRLLAIIIQLQRFPDRLQTVINWIICFQITLTVVDVTVRLGIGSAQSIQRALDLIGHGSNHHVSQTDVFLVIGVMRNATGQTYDEDVVHFLECSEKASSRISSGCHGLAGATD</sequence>
<organism evidence="1 2">
    <name type="scientific">Aedes aegypti</name>
    <name type="common">Yellowfever mosquito</name>
    <name type="synonym">Culex aegypti</name>
    <dbReference type="NCBI Taxonomy" id="7159"/>
    <lineage>
        <taxon>Eukaryota</taxon>
        <taxon>Metazoa</taxon>
        <taxon>Ecdysozoa</taxon>
        <taxon>Arthropoda</taxon>
        <taxon>Hexapoda</taxon>
        <taxon>Insecta</taxon>
        <taxon>Pterygota</taxon>
        <taxon>Neoptera</taxon>
        <taxon>Endopterygota</taxon>
        <taxon>Diptera</taxon>
        <taxon>Nematocera</taxon>
        <taxon>Culicoidea</taxon>
        <taxon>Culicidae</taxon>
        <taxon>Culicinae</taxon>
        <taxon>Aedini</taxon>
        <taxon>Aedes</taxon>
        <taxon>Stegomyia</taxon>
    </lineage>
</organism>
<dbReference type="HOGENOM" id="CLU_1556543_0_0_1"/>